<dbReference type="EMBL" id="FUEG01000001">
    <property type="protein sequence ID" value="SJK97615.1"/>
    <property type="molecule type" value="Genomic_DNA"/>
</dbReference>
<sequence length="302" mass="34110">MASMQFLYDACRKWFTIGSLAVFPVTFLINAPFGRFAENAGINIVRLDGIKSWMIMEIVSPICFAYSYYTSPLGSMAGFTVQQHVLAGLFLIHYLNRAILSPLRTPSRSKTDIIVPLSGITFNVLNGSLMGVYLSSHTARAFLSNAFSTPTFYVGVFLWAIGFAGNIIHDEILLNIRRKAKNKGKASSHSTKLGEHYGIPYGWLYEYVSFPNYFCEWVEWFGFALAASPFPTVTLATFSLQSLSTIFSSASQFAPTLTPPWIFLINEFVLMFPRAYKGHLWYKQRFAEAFPKERKIVIPFLL</sequence>
<dbReference type="PANTHER" id="PTHR10556:SF43">
    <property type="entry name" value="STEROID 5-ALPHA-REDUCTASE DET2"/>
    <property type="match status" value="1"/>
</dbReference>
<feature type="transmembrane region" description="Helical" evidence="6">
    <location>
        <begin position="53"/>
        <end position="69"/>
    </location>
</feature>
<evidence type="ECO:0000256" key="5">
    <source>
        <dbReference type="ARBA" id="ARBA00023136"/>
    </source>
</evidence>
<evidence type="ECO:0000259" key="7">
    <source>
        <dbReference type="Pfam" id="PF02544"/>
    </source>
</evidence>
<dbReference type="OMA" id="PHYALEW"/>
<reference evidence="9" key="1">
    <citation type="journal article" date="2017" name="Nat. Ecol. Evol.">
        <title>Genome expansion and lineage-specific genetic innovations in the forest pathogenic fungi Armillaria.</title>
        <authorList>
            <person name="Sipos G."/>
            <person name="Prasanna A.N."/>
            <person name="Walter M.C."/>
            <person name="O'Connor E."/>
            <person name="Balint B."/>
            <person name="Krizsan K."/>
            <person name="Kiss B."/>
            <person name="Hess J."/>
            <person name="Varga T."/>
            <person name="Slot J."/>
            <person name="Riley R."/>
            <person name="Boka B."/>
            <person name="Rigling D."/>
            <person name="Barry K."/>
            <person name="Lee J."/>
            <person name="Mihaltcheva S."/>
            <person name="LaButti K."/>
            <person name="Lipzen A."/>
            <person name="Waldron R."/>
            <person name="Moloney N.M."/>
            <person name="Sperisen C."/>
            <person name="Kredics L."/>
            <person name="Vagvoelgyi C."/>
            <person name="Patrignani A."/>
            <person name="Fitzpatrick D."/>
            <person name="Nagy I."/>
            <person name="Doyle S."/>
            <person name="Anderson J.B."/>
            <person name="Grigoriev I.V."/>
            <person name="Gueldener U."/>
            <person name="Muensterkoetter M."/>
            <person name="Nagy L.G."/>
        </authorList>
    </citation>
    <scope>NUCLEOTIDE SEQUENCE [LARGE SCALE GENOMIC DNA]</scope>
    <source>
        <strain evidence="9">C18/9</strain>
    </source>
</reference>
<dbReference type="STRING" id="47428.A0A284QMA7"/>
<keyword evidence="3 6" id="KW-0812">Transmembrane</keyword>
<evidence type="ECO:0000313" key="9">
    <source>
        <dbReference type="Proteomes" id="UP000219338"/>
    </source>
</evidence>
<dbReference type="Pfam" id="PF02544">
    <property type="entry name" value="Steroid_dh"/>
    <property type="match status" value="2"/>
</dbReference>
<proteinExistence type="inferred from homology"/>
<evidence type="ECO:0000256" key="2">
    <source>
        <dbReference type="ARBA" id="ARBA00007742"/>
    </source>
</evidence>
<evidence type="ECO:0000256" key="3">
    <source>
        <dbReference type="ARBA" id="ARBA00022692"/>
    </source>
</evidence>
<gene>
    <name evidence="8" type="ORF">ARMOST_00868</name>
</gene>
<evidence type="ECO:0000256" key="4">
    <source>
        <dbReference type="ARBA" id="ARBA00022989"/>
    </source>
</evidence>
<evidence type="ECO:0000256" key="1">
    <source>
        <dbReference type="ARBA" id="ARBA00004141"/>
    </source>
</evidence>
<dbReference type="OrthoDB" id="5788137at2759"/>
<dbReference type="PROSITE" id="PS50244">
    <property type="entry name" value="S5A_REDUCTASE"/>
    <property type="match status" value="1"/>
</dbReference>
<dbReference type="InterPro" id="IPR039357">
    <property type="entry name" value="SRD5A/TECR"/>
</dbReference>
<feature type="transmembrane region" description="Helical" evidence="6">
    <location>
        <begin position="75"/>
        <end position="92"/>
    </location>
</feature>
<organism evidence="8 9">
    <name type="scientific">Armillaria ostoyae</name>
    <name type="common">Armillaria root rot fungus</name>
    <dbReference type="NCBI Taxonomy" id="47428"/>
    <lineage>
        <taxon>Eukaryota</taxon>
        <taxon>Fungi</taxon>
        <taxon>Dikarya</taxon>
        <taxon>Basidiomycota</taxon>
        <taxon>Agaricomycotina</taxon>
        <taxon>Agaricomycetes</taxon>
        <taxon>Agaricomycetidae</taxon>
        <taxon>Agaricales</taxon>
        <taxon>Marasmiineae</taxon>
        <taxon>Physalacriaceae</taxon>
        <taxon>Armillaria</taxon>
    </lineage>
</organism>
<dbReference type="AlphaFoldDB" id="A0A284QMA7"/>
<dbReference type="InterPro" id="IPR001104">
    <property type="entry name" value="3-oxo-5_a-steroid_4-DH_C"/>
</dbReference>
<keyword evidence="5 6" id="KW-0472">Membrane</keyword>
<feature type="transmembrane region" description="Helical" evidence="6">
    <location>
        <begin position="146"/>
        <end position="168"/>
    </location>
</feature>
<comment type="subcellular location">
    <subcellularLocation>
        <location evidence="1">Membrane</location>
        <topology evidence="1">Multi-pass membrane protein</topology>
    </subcellularLocation>
</comment>
<keyword evidence="4 6" id="KW-1133">Transmembrane helix</keyword>
<comment type="similarity">
    <text evidence="2">Belongs to the steroid 5-alpha reductase family.</text>
</comment>
<feature type="transmembrane region" description="Helical" evidence="6">
    <location>
        <begin position="113"/>
        <end position="134"/>
    </location>
</feature>
<name>A0A284QMA7_ARMOS</name>
<feature type="domain" description="3-oxo-5-alpha-steroid 4-dehydrogenase C-terminal" evidence="7">
    <location>
        <begin position="113"/>
        <end position="245"/>
    </location>
</feature>
<keyword evidence="9" id="KW-1185">Reference proteome</keyword>
<protein>
    <recommendedName>
        <fullName evidence="7">3-oxo-5-alpha-steroid 4-dehydrogenase C-terminal domain-containing protein</fullName>
    </recommendedName>
</protein>
<accession>A0A284QMA7</accession>
<dbReference type="GO" id="GO:0006629">
    <property type="term" value="P:lipid metabolic process"/>
    <property type="evidence" value="ECO:0007669"/>
    <property type="project" value="InterPro"/>
</dbReference>
<dbReference type="PANTHER" id="PTHR10556">
    <property type="entry name" value="3-OXO-5-ALPHA-STEROID 4-DEHYDROGENASE"/>
    <property type="match status" value="1"/>
</dbReference>
<evidence type="ECO:0000313" key="8">
    <source>
        <dbReference type="EMBL" id="SJK97615.1"/>
    </source>
</evidence>
<dbReference type="GO" id="GO:0016627">
    <property type="term" value="F:oxidoreductase activity, acting on the CH-CH group of donors"/>
    <property type="evidence" value="ECO:0007669"/>
    <property type="project" value="InterPro"/>
</dbReference>
<evidence type="ECO:0000256" key="6">
    <source>
        <dbReference type="SAM" id="Phobius"/>
    </source>
</evidence>
<feature type="transmembrane region" description="Helical" evidence="6">
    <location>
        <begin position="14"/>
        <end position="33"/>
    </location>
</feature>
<feature type="domain" description="3-oxo-5-alpha-steroid 4-dehydrogenase C-terminal" evidence="7">
    <location>
        <begin position="259"/>
        <end position="302"/>
    </location>
</feature>
<dbReference type="GO" id="GO:0016020">
    <property type="term" value="C:membrane"/>
    <property type="evidence" value="ECO:0007669"/>
    <property type="project" value="UniProtKB-SubCell"/>
</dbReference>
<dbReference type="Proteomes" id="UP000219338">
    <property type="component" value="Unassembled WGS sequence"/>
</dbReference>